<dbReference type="Proteomes" id="UP000319783">
    <property type="component" value="Unassembled WGS sequence"/>
</dbReference>
<dbReference type="EMBL" id="SULG01000012">
    <property type="protein sequence ID" value="TLD42862.1"/>
    <property type="molecule type" value="Genomic_DNA"/>
</dbReference>
<evidence type="ECO:0000313" key="1">
    <source>
        <dbReference type="EMBL" id="TLD42862.1"/>
    </source>
</evidence>
<name>A0A533QDY7_9BACT</name>
<comment type="caution">
    <text evidence="1">The sequence shown here is derived from an EMBL/GenBank/DDBJ whole genome shotgun (WGS) entry which is preliminary data.</text>
</comment>
<sequence length="102" mass="11420">MADNIAKGATLVNNLITNQGVTPFDPPFDPTLRKNDCAERALRHAVVIRKISHGSRSEEGERAFTAHLTFLETCKKLGCDVKEQLKRALHPSLYPNWSFAFP</sequence>
<reference evidence="1 2" key="1">
    <citation type="submission" date="2019-04" db="EMBL/GenBank/DDBJ databases">
        <title>Genome of a novel bacterium Candidatus Jettenia ecosi reconstructed from metagenome of an anammox bioreactor.</title>
        <authorList>
            <person name="Mardanov A.V."/>
            <person name="Beletsky A.V."/>
            <person name="Ravin N.V."/>
            <person name="Botchkova E.A."/>
            <person name="Litti Y.V."/>
            <person name="Nozhevnikova A.N."/>
        </authorList>
    </citation>
    <scope>NUCLEOTIDE SEQUENCE [LARGE SCALE GENOMIC DNA]</scope>
    <source>
        <strain evidence="1">J2</strain>
    </source>
</reference>
<accession>A0A533QDY7</accession>
<proteinExistence type="predicted"/>
<evidence type="ECO:0000313" key="2">
    <source>
        <dbReference type="Proteomes" id="UP000319783"/>
    </source>
</evidence>
<gene>
    <name evidence="1" type="ORF">JETT_0886</name>
</gene>
<protein>
    <submittedName>
        <fullName evidence="1">Uncharacterized protein</fullName>
    </submittedName>
</protein>
<dbReference type="AlphaFoldDB" id="A0A533QDY7"/>
<organism evidence="1 2">
    <name type="scientific">Candidatus Jettenia ecosi</name>
    <dbReference type="NCBI Taxonomy" id="2494326"/>
    <lineage>
        <taxon>Bacteria</taxon>
        <taxon>Pseudomonadati</taxon>
        <taxon>Planctomycetota</taxon>
        <taxon>Candidatus Brocadiia</taxon>
        <taxon>Candidatus Brocadiales</taxon>
        <taxon>Candidatus Brocadiaceae</taxon>
        <taxon>Candidatus Jettenia</taxon>
    </lineage>
</organism>